<comment type="caution">
    <text evidence="3">The sequence shown here is derived from an EMBL/GenBank/DDBJ whole genome shotgun (WGS) entry which is preliminary data.</text>
</comment>
<evidence type="ECO:0000313" key="3">
    <source>
        <dbReference type="EMBL" id="SAL48964.1"/>
    </source>
</evidence>
<sequence length="683" mass="70936">MKTRWASALVTVVAVFVLAACGGGNNSSPSNNDTETSTTQGGATIQKTFQPNVVRFPGTTAGITATGPETFSFNPTPSNLVVNAVFTWMDRAYVVLSIQPRSNGAAVVNTRDAQFDEVFKQLTVTGNLTLDDANGSRMVVVDADNDVITSTTSGTANAAIAHAASTPPPSCKYTTKDPALGGETNISCSYSQNLSDGFVVTYSGGVKDIKFVGVNMNSAGSTITGSEYEFTPFFTIAAQLSGESSNKAAETKDDVLLYEARLPIPETLDFLSISVPFYFSYDLPLYNLGIAGSATFPYANGAFGFAGALQTPLAEVTGNFAGLGFTSKIDDAFEGGKTGVALVFSKWPTPLSSVLGNLRWPFGDDKLLTLGVYGKLGFGGSLSYSVTPPVKTGCFKWNLSAESIREVTLSLLKDDLATFTSAAEIYPGSTLAGQAGCNTGTLTVAASPATVQAGASDSLTAVYAVPDGSPAPIGNVTFVDQTGMTLCSNVPLTPKGIASCSATINSSAATDVVTAKYSGDSNYPPSNATTTIAITTGTASPGGFSNINLSCKRNPDGTATVTGLYSVTLPAGWSLLADAWPTSYLSGTSSTCQAPSYSAEPPDYTGGDYLNANCSPDPGVSGVGGTHTCQSDPYGPSVNVWVMLNDLIYPNMFYNGSVLIEMCRYDNPSSQQQESINNTVQCN</sequence>
<dbReference type="RefSeq" id="WP_143754683.1">
    <property type="nucleotide sequence ID" value="NZ_FCNV02000016.1"/>
</dbReference>
<evidence type="ECO:0000259" key="2">
    <source>
        <dbReference type="Pfam" id="PF16640"/>
    </source>
</evidence>
<evidence type="ECO:0000256" key="1">
    <source>
        <dbReference type="SAM" id="SignalP"/>
    </source>
</evidence>
<organism evidence="3 4">
    <name type="scientific">Caballeronia concitans</name>
    <dbReference type="NCBI Taxonomy" id="1777133"/>
    <lineage>
        <taxon>Bacteria</taxon>
        <taxon>Pseudomonadati</taxon>
        <taxon>Pseudomonadota</taxon>
        <taxon>Betaproteobacteria</taxon>
        <taxon>Burkholderiales</taxon>
        <taxon>Burkholderiaceae</taxon>
        <taxon>Caballeronia</taxon>
    </lineage>
</organism>
<keyword evidence="4" id="KW-1185">Reference proteome</keyword>
<feature type="signal peptide" evidence="1">
    <location>
        <begin position="1"/>
        <end position="19"/>
    </location>
</feature>
<dbReference type="AlphaFoldDB" id="A0A658R424"/>
<gene>
    <name evidence="3" type="ORF">AWB72_05112</name>
</gene>
<accession>A0A658R424</accession>
<proteinExistence type="predicted"/>
<dbReference type="PROSITE" id="PS51257">
    <property type="entry name" value="PROKAR_LIPOPROTEIN"/>
    <property type="match status" value="1"/>
</dbReference>
<protein>
    <recommendedName>
        <fullName evidence="2">Bacterial Ig-like domain-containing protein</fullName>
    </recommendedName>
</protein>
<dbReference type="Proteomes" id="UP000198263">
    <property type="component" value="Unassembled WGS sequence"/>
</dbReference>
<dbReference type="InterPro" id="IPR013783">
    <property type="entry name" value="Ig-like_fold"/>
</dbReference>
<name>A0A658R424_9BURK</name>
<keyword evidence="1" id="KW-0732">Signal</keyword>
<dbReference type="InterPro" id="IPR032109">
    <property type="entry name" value="Big_3_5"/>
</dbReference>
<dbReference type="EMBL" id="FCNV02000016">
    <property type="protein sequence ID" value="SAL48964.1"/>
    <property type="molecule type" value="Genomic_DNA"/>
</dbReference>
<reference evidence="3 4" key="1">
    <citation type="submission" date="2016-01" db="EMBL/GenBank/DDBJ databases">
        <authorList>
            <person name="Peeters C."/>
        </authorList>
    </citation>
    <scope>NUCLEOTIDE SEQUENCE [LARGE SCALE GENOMIC DNA]</scope>
    <source>
        <strain evidence="3">LMG 29315</strain>
    </source>
</reference>
<dbReference type="Gene3D" id="2.60.40.10">
    <property type="entry name" value="Immunoglobulins"/>
    <property type="match status" value="1"/>
</dbReference>
<feature type="chain" id="PRO_5024895822" description="Bacterial Ig-like domain-containing protein" evidence="1">
    <location>
        <begin position="20"/>
        <end position="683"/>
    </location>
</feature>
<evidence type="ECO:0000313" key="4">
    <source>
        <dbReference type="Proteomes" id="UP000198263"/>
    </source>
</evidence>
<dbReference type="Pfam" id="PF16640">
    <property type="entry name" value="Big_3_5"/>
    <property type="match status" value="1"/>
</dbReference>
<feature type="domain" description="Bacterial Ig-like" evidence="2">
    <location>
        <begin position="445"/>
        <end position="534"/>
    </location>
</feature>